<reference evidence="1 2" key="1">
    <citation type="journal article" date="2010" name="Nature">
        <title>Genome sequencing and analysis of the model grass Brachypodium distachyon.</title>
        <authorList>
            <consortium name="International Brachypodium Initiative"/>
        </authorList>
    </citation>
    <scope>NUCLEOTIDE SEQUENCE [LARGE SCALE GENOMIC DNA]</scope>
    <source>
        <strain evidence="1 2">Bd21</strain>
    </source>
</reference>
<dbReference type="Gramene" id="PNT68790">
    <property type="protein sequence ID" value="PNT68790"/>
    <property type="gene ID" value="BRADI_3g45245v3"/>
</dbReference>
<proteinExistence type="predicted"/>
<organism evidence="1">
    <name type="scientific">Brachypodium distachyon</name>
    <name type="common">Purple false brome</name>
    <name type="synonym">Trachynia distachya</name>
    <dbReference type="NCBI Taxonomy" id="15368"/>
    <lineage>
        <taxon>Eukaryota</taxon>
        <taxon>Viridiplantae</taxon>
        <taxon>Streptophyta</taxon>
        <taxon>Embryophyta</taxon>
        <taxon>Tracheophyta</taxon>
        <taxon>Spermatophyta</taxon>
        <taxon>Magnoliopsida</taxon>
        <taxon>Liliopsida</taxon>
        <taxon>Poales</taxon>
        <taxon>Poaceae</taxon>
        <taxon>BOP clade</taxon>
        <taxon>Pooideae</taxon>
        <taxon>Stipodae</taxon>
        <taxon>Brachypodieae</taxon>
        <taxon>Brachypodium</taxon>
    </lineage>
</organism>
<dbReference type="EnsemblPlants" id="PNT68790">
    <property type="protein sequence ID" value="PNT68790"/>
    <property type="gene ID" value="BRADI_3g45245v3"/>
</dbReference>
<sequence>MISTHPFLSSYVPYISLLDQGLSWSSAPMELCCREGPEGGTVPRGKKPKKLLEMPLASGLPLNGRVPLDAWQLDTSNRSTRRNHHGCTHGLLLLRAWK</sequence>
<dbReference type="AlphaFoldDB" id="A0A2K2D3E3"/>
<protein>
    <submittedName>
        <fullName evidence="1 2">Uncharacterized protein</fullName>
    </submittedName>
</protein>
<gene>
    <name evidence="1" type="ORF">BRADI_3g45245v3</name>
</gene>
<name>A0A2K2D3E3_BRADI</name>
<reference evidence="2" key="3">
    <citation type="submission" date="2018-08" db="UniProtKB">
        <authorList>
            <consortium name="EnsemblPlants"/>
        </authorList>
    </citation>
    <scope>IDENTIFICATION</scope>
    <source>
        <strain evidence="2">cv. Bd21</strain>
    </source>
</reference>
<accession>A0A2K2D3E3</accession>
<dbReference type="Proteomes" id="UP000008810">
    <property type="component" value="Chromosome 3"/>
</dbReference>
<reference evidence="1" key="2">
    <citation type="submission" date="2017-06" db="EMBL/GenBank/DDBJ databases">
        <title>WGS assembly of Brachypodium distachyon.</title>
        <authorList>
            <consortium name="The International Brachypodium Initiative"/>
            <person name="Lucas S."/>
            <person name="Harmon-Smith M."/>
            <person name="Lail K."/>
            <person name="Tice H."/>
            <person name="Grimwood J."/>
            <person name="Bruce D."/>
            <person name="Barry K."/>
            <person name="Shu S."/>
            <person name="Lindquist E."/>
            <person name="Wang M."/>
            <person name="Pitluck S."/>
            <person name="Vogel J.P."/>
            <person name="Garvin D.F."/>
            <person name="Mockler T.C."/>
            <person name="Schmutz J."/>
            <person name="Rokhsar D."/>
            <person name="Bevan M.W."/>
        </authorList>
    </citation>
    <scope>NUCLEOTIDE SEQUENCE</scope>
    <source>
        <strain evidence="1">Bd21</strain>
    </source>
</reference>
<evidence type="ECO:0000313" key="2">
    <source>
        <dbReference type="EnsemblPlants" id="PNT68790"/>
    </source>
</evidence>
<keyword evidence="3" id="KW-1185">Reference proteome</keyword>
<dbReference type="EMBL" id="CM000882">
    <property type="protein sequence ID" value="PNT68790.1"/>
    <property type="molecule type" value="Genomic_DNA"/>
</dbReference>
<dbReference type="InParanoid" id="A0A2K2D3E3"/>
<dbReference type="OrthoDB" id="691879at2759"/>
<evidence type="ECO:0000313" key="3">
    <source>
        <dbReference type="Proteomes" id="UP000008810"/>
    </source>
</evidence>
<evidence type="ECO:0000313" key="1">
    <source>
        <dbReference type="EMBL" id="PNT68790.1"/>
    </source>
</evidence>